<keyword evidence="1" id="KW-1133">Transmembrane helix</keyword>
<name>A0A8E2JWN4_9PEZI</name>
<keyword evidence="3" id="KW-1185">Reference proteome</keyword>
<evidence type="ECO:0000256" key="1">
    <source>
        <dbReference type="SAM" id="Phobius"/>
    </source>
</evidence>
<dbReference type="OrthoDB" id="10042947at2759"/>
<reference evidence="2 3" key="1">
    <citation type="journal article" date="2016" name="Nat. Commun.">
        <title>Ectomycorrhizal ecology is imprinted in the genome of the dominant symbiotic fungus Cenococcum geophilum.</title>
        <authorList>
            <consortium name="DOE Joint Genome Institute"/>
            <person name="Peter M."/>
            <person name="Kohler A."/>
            <person name="Ohm R.A."/>
            <person name="Kuo A."/>
            <person name="Krutzmann J."/>
            <person name="Morin E."/>
            <person name="Arend M."/>
            <person name="Barry K.W."/>
            <person name="Binder M."/>
            <person name="Choi C."/>
            <person name="Clum A."/>
            <person name="Copeland A."/>
            <person name="Grisel N."/>
            <person name="Haridas S."/>
            <person name="Kipfer T."/>
            <person name="LaButti K."/>
            <person name="Lindquist E."/>
            <person name="Lipzen A."/>
            <person name="Maire R."/>
            <person name="Meier B."/>
            <person name="Mihaltcheva S."/>
            <person name="Molinier V."/>
            <person name="Murat C."/>
            <person name="Poggeler S."/>
            <person name="Quandt C.A."/>
            <person name="Sperisen C."/>
            <person name="Tritt A."/>
            <person name="Tisserant E."/>
            <person name="Crous P.W."/>
            <person name="Henrissat B."/>
            <person name="Nehls U."/>
            <person name="Egli S."/>
            <person name="Spatafora J.W."/>
            <person name="Grigoriev I.V."/>
            <person name="Martin F.M."/>
        </authorList>
    </citation>
    <scope>NUCLEOTIDE SEQUENCE [LARGE SCALE GENOMIC DNA]</scope>
    <source>
        <strain evidence="2 3">CBS 207.34</strain>
    </source>
</reference>
<dbReference type="AlphaFoldDB" id="A0A8E2JWN4"/>
<keyword evidence="1" id="KW-0472">Membrane</keyword>
<feature type="transmembrane region" description="Helical" evidence="1">
    <location>
        <begin position="95"/>
        <end position="115"/>
    </location>
</feature>
<organism evidence="2 3">
    <name type="scientific">Glonium stellatum</name>
    <dbReference type="NCBI Taxonomy" id="574774"/>
    <lineage>
        <taxon>Eukaryota</taxon>
        <taxon>Fungi</taxon>
        <taxon>Dikarya</taxon>
        <taxon>Ascomycota</taxon>
        <taxon>Pezizomycotina</taxon>
        <taxon>Dothideomycetes</taxon>
        <taxon>Pleosporomycetidae</taxon>
        <taxon>Gloniales</taxon>
        <taxon>Gloniaceae</taxon>
        <taxon>Glonium</taxon>
    </lineage>
</organism>
<protein>
    <submittedName>
        <fullName evidence="2">Uncharacterized protein</fullName>
    </submittedName>
</protein>
<accession>A0A8E2JWN4</accession>
<evidence type="ECO:0000313" key="2">
    <source>
        <dbReference type="EMBL" id="OCL12410.1"/>
    </source>
</evidence>
<evidence type="ECO:0000313" key="3">
    <source>
        <dbReference type="Proteomes" id="UP000250140"/>
    </source>
</evidence>
<sequence>MPRISTFLVGVQGLVLICNGFVTLFAPAIVAAEGALLAGTPSCALHTLSLSSLSLGTSYLLATQQSTSARHRFMLAAVPLRILAMGLFWGDGPAWVGVTVYEAAMGLANVAVVWFEK</sequence>
<dbReference type="Proteomes" id="UP000250140">
    <property type="component" value="Unassembled WGS sequence"/>
</dbReference>
<feature type="transmembrane region" description="Helical" evidence="1">
    <location>
        <begin position="7"/>
        <end position="32"/>
    </location>
</feature>
<proteinExistence type="predicted"/>
<gene>
    <name evidence="2" type="ORF">AOQ84DRAFT_360674</name>
</gene>
<keyword evidence="1" id="KW-0812">Transmembrane</keyword>
<dbReference type="EMBL" id="KV748881">
    <property type="protein sequence ID" value="OCL12410.1"/>
    <property type="molecule type" value="Genomic_DNA"/>
</dbReference>